<keyword evidence="2" id="KW-0813">Transport</keyword>
<keyword evidence="4" id="KW-0472">Membrane</keyword>
<dbReference type="RefSeq" id="WP_336858533.1">
    <property type="nucleotide sequence ID" value="NZ_JBBBOM010000108.1"/>
</dbReference>
<evidence type="ECO:0000256" key="1">
    <source>
        <dbReference type="ARBA" id="ARBA00004167"/>
    </source>
</evidence>
<evidence type="ECO:0000256" key="3">
    <source>
        <dbReference type="ARBA" id="ARBA00022927"/>
    </source>
</evidence>
<dbReference type="InterPro" id="IPR014911">
    <property type="entry name" value="PilS_N"/>
</dbReference>
<dbReference type="SUPFAM" id="SSF54523">
    <property type="entry name" value="Pili subunits"/>
    <property type="match status" value="1"/>
</dbReference>
<dbReference type="PROSITE" id="PS00409">
    <property type="entry name" value="PROKAR_NTER_METHYL"/>
    <property type="match status" value="1"/>
</dbReference>
<organism evidence="6 7">
    <name type="scientific">Pectobacterium versatile</name>
    <dbReference type="NCBI Taxonomy" id="2488639"/>
    <lineage>
        <taxon>Bacteria</taxon>
        <taxon>Pseudomonadati</taxon>
        <taxon>Pseudomonadota</taxon>
        <taxon>Gammaproteobacteria</taxon>
        <taxon>Enterobacterales</taxon>
        <taxon>Pectobacteriaceae</taxon>
        <taxon>Pectobacterium</taxon>
    </lineage>
</organism>
<dbReference type="Proteomes" id="UP001313132">
    <property type="component" value="Unassembled WGS sequence"/>
</dbReference>
<gene>
    <name evidence="6" type="ORF">WCT63_22345</name>
</gene>
<dbReference type="Pfam" id="PF07963">
    <property type="entry name" value="N_methyl"/>
    <property type="match status" value="1"/>
</dbReference>
<feature type="domain" description="Type 4 secretion system PilS N-terminal" evidence="5">
    <location>
        <begin position="44"/>
        <end position="185"/>
    </location>
</feature>
<name>A0ABU8K5Z4_9GAMM</name>
<evidence type="ECO:0000256" key="2">
    <source>
        <dbReference type="ARBA" id="ARBA00022448"/>
    </source>
</evidence>
<keyword evidence="4" id="KW-1133">Transmembrane helix</keyword>
<evidence type="ECO:0000256" key="4">
    <source>
        <dbReference type="SAM" id="Phobius"/>
    </source>
</evidence>
<dbReference type="InterPro" id="IPR012902">
    <property type="entry name" value="N_methyl_site"/>
</dbReference>
<accession>A0ABU8K5Z4</accession>
<dbReference type="EMBL" id="JBBBON010000038">
    <property type="protein sequence ID" value="MEI7105165.1"/>
    <property type="molecule type" value="Genomic_DNA"/>
</dbReference>
<sequence length="186" mass="19363">MMILLKERKNKKGFSLLELILVMGVIAALVVAVFIVYPKVQASQRAEAEVKNIALIQAGTKSLYSAVSSYSGLAITTLVKAKVLPESIQKTSGAASSMVNVWKGNISVSSADTGPSGAIGSSFIITYRSVPAVECAKLVSSLSASFYSIEIGADTVKDSNDSLDIAGVTSSCSRGGENNTVSFTSL</sequence>
<dbReference type="NCBIfam" id="TIGR02532">
    <property type="entry name" value="IV_pilin_GFxxxE"/>
    <property type="match status" value="1"/>
</dbReference>
<keyword evidence="3" id="KW-0653">Protein transport</keyword>
<comment type="subcellular location">
    <subcellularLocation>
        <location evidence="1">Membrane</location>
        <topology evidence="1">Single-pass membrane protein</topology>
    </subcellularLocation>
</comment>
<dbReference type="Pfam" id="PF08805">
    <property type="entry name" value="PilS"/>
    <property type="match status" value="1"/>
</dbReference>
<evidence type="ECO:0000259" key="5">
    <source>
        <dbReference type="Pfam" id="PF08805"/>
    </source>
</evidence>
<evidence type="ECO:0000313" key="7">
    <source>
        <dbReference type="Proteomes" id="UP001313132"/>
    </source>
</evidence>
<dbReference type="Gene3D" id="3.30.1690.10">
    <property type="entry name" value="TcpA-like pilin"/>
    <property type="match status" value="1"/>
</dbReference>
<proteinExistence type="predicted"/>
<keyword evidence="4" id="KW-0812">Transmembrane</keyword>
<feature type="transmembrane region" description="Helical" evidence="4">
    <location>
        <begin position="16"/>
        <end position="37"/>
    </location>
</feature>
<comment type="caution">
    <text evidence="6">The sequence shown here is derived from an EMBL/GenBank/DDBJ whole genome shotgun (WGS) entry which is preliminary data.</text>
</comment>
<evidence type="ECO:0000313" key="6">
    <source>
        <dbReference type="EMBL" id="MEI7105165.1"/>
    </source>
</evidence>
<protein>
    <submittedName>
        <fullName evidence="6">Type 4 pilus major pilin</fullName>
    </submittedName>
</protein>
<reference evidence="6 7" key="1">
    <citation type="submission" date="2024-03" db="EMBL/GenBank/DDBJ databases">
        <title>Analysis of soft rot Pectobacteriaceae population diversity in US potato growing regions between 2016 and 2022.</title>
        <authorList>
            <person name="Ma X."/>
            <person name="Zhang X."/>
            <person name="Stodghill P."/>
            <person name="Rioux R."/>
            <person name="Babler B."/>
            <person name="Shrestha S."/>
            <person name="Babler B."/>
            <person name="Rivedal H."/>
            <person name="Frost K."/>
            <person name="Hao J."/>
            <person name="Secor G."/>
            <person name="Swingle B."/>
        </authorList>
    </citation>
    <scope>NUCLEOTIDE SEQUENCE [LARGE SCALE GENOMIC DNA]</scope>
    <source>
        <strain evidence="6 7">UMSS2</strain>
    </source>
</reference>
<dbReference type="InterPro" id="IPR045584">
    <property type="entry name" value="Pilin-like"/>
</dbReference>
<keyword evidence="7" id="KW-1185">Reference proteome</keyword>